<dbReference type="InterPro" id="IPR003018">
    <property type="entry name" value="GAF"/>
</dbReference>
<dbReference type="SUPFAM" id="SSF55874">
    <property type="entry name" value="ATPase domain of HSP90 chaperone/DNA topoisomerase II/histidine kinase"/>
    <property type="match status" value="1"/>
</dbReference>
<evidence type="ECO:0000259" key="5">
    <source>
        <dbReference type="SMART" id="SM00065"/>
    </source>
</evidence>
<evidence type="ECO:0000256" key="3">
    <source>
        <dbReference type="ARBA" id="ARBA00023012"/>
    </source>
</evidence>
<dbReference type="InterPro" id="IPR011712">
    <property type="entry name" value="Sig_transdc_His_kin_sub3_dim/P"/>
</dbReference>
<dbReference type="Gene3D" id="3.30.450.40">
    <property type="match status" value="2"/>
</dbReference>
<dbReference type="InterPro" id="IPR003594">
    <property type="entry name" value="HATPase_dom"/>
</dbReference>
<dbReference type="Pfam" id="PF13185">
    <property type="entry name" value="GAF_2"/>
    <property type="match status" value="1"/>
</dbReference>
<name>A0A2T0V9X0_9MICO</name>
<comment type="caution">
    <text evidence="6">The sequence shown here is derived from an EMBL/GenBank/DDBJ whole genome shotgun (WGS) entry which is preliminary data.</text>
</comment>
<keyword evidence="7" id="KW-1185">Reference proteome</keyword>
<dbReference type="GO" id="GO:0046983">
    <property type="term" value="F:protein dimerization activity"/>
    <property type="evidence" value="ECO:0007669"/>
    <property type="project" value="InterPro"/>
</dbReference>
<dbReference type="SUPFAM" id="SSF55781">
    <property type="entry name" value="GAF domain-like"/>
    <property type="match status" value="2"/>
</dbReference>
<evidence type="ECO:0000256" key="2">
    <source>
        <dbReference type="ARBA" id="ARBA00022777"/>
    </source>
</evidence>
<accession>A0A2T0V9X0</accession>
<dbReference type="GO" id="GO:0000155">
    <property type="term" value="F:phosphorelay sensor kinase activity"/>
    <property type="evidence" value="ECO:0007669"/>
    <property type="project" value="InterPro"/>
</dbReference>
<dbReference type="RefSeq" id="WP_181243430.1">
    <property type="nucleotide sequence ID" value="NZ_PVTL01000008.1"/>
</dbReference>
<proteinExistence type="predicted"/>
<organism evidence="6 7">
    <name type="scientific">Glaciihabitans tibetensis</name>
    <dbReference type="NCBI Taxonomy" id="1266600"/>
    <lineage>
        <taxon>Bacteria</taxon>
        <taxon>Bacillati</taxon>
        <taxon>Actinomycetota</taxon>
        <taxon>Actinomycetes</taxon>
        <taxon>Micrococcales</taxon>
        <taxon>Microbacteriaceae</taxon>
        <taxon>Glaciihabitans</taxon>
    </lineage>
</organism>
<dbReference type="CDD" id="cd16917">
    <property type="entry name" value="HATPase_UhpB-NarQ-NarX-like"/>
    <property type="match status" value="1"/>
</dbReference>
<feature type="domain" description="GAF" evidence="5">
    <location>
        <begin position="81"/>
        <end position="226"/>
    </location>
</feature>
<keyword evidence="3" id="KW-0902">Two-component regulatory system</keyword>
<dbReference type="InterPro" id="IPR036890">
    <property type="entry name" value="HATPase_C_sf"/>
</dbReference>
<dbReference type="PANTHER" id="PTHR24421:SF56">
    <property type="entry name" value="OXYGEN SENSOR HISTIDINE KINASE RESPONSE REGULATOR DOST"/>
    <property type="match status" value="1"/>
</dbReference>
<evidence type="ECO:0000256" key="4">
    <source>
        <dbReference type="SAM" id="MobiDB-lite"/>
    </source>
</evidence>
<feature type="compositionally biased region" description="Polar residues" evidence="4">
    <location>
        <begin position="14"/>
        <end position="41"/>
    </location>
</feature>
<dbReference type="Proteomes" id="UP000237983">
    <property type="component" value="Unassembled WGS sequence"/>
</dbReference>
<dbReference type="PANTHER" id="PTHR24421">
    <property type="entry name" value="NITRATE/NITRITE SENSOR PROTEIN NARX-RELATED"/>
    <property type="match status" value="1"/>
</dbReference>
<dbReference type="Pfam" id="PF01590">
    <property type="entry name" value="GAF"/>
    <property type="match status" value="1"/>
</dbReference>
<dbReference type="EMBL" id="PVTL01000008">
    <property type="protein sequence ID" value="PRY66986.1"/>
    <property type="molecule type" value="Genomic_DNA"/>
</dbReference>
<dbReference type="InterPro" id="IPR029016">
    <property type="entry name" value="GAF-like_dom_sf"/>
</dbReference>
<dbReference type="AlphaFoldDB" id="A0A2T0V9X0"/>
<sequence length="602" mass="64306">MDAESGSADVPRTQDVSSTHDPLSTHDAVNTQSAPGQRDASGTQLDELIERLTDTGEAVLAAQARLRELIVANSNVSKQLNPDNLLRAIAVEARRLVRAKHAGLGVVDESGRFFRFVNAHPDSTEIASTAEDGCGSAALGLLADIDFPLRLADVPEFLAAGSSASGHHLESFLGLPIRVHGHLYGSLYVVNSIAGEFSEEDEQLLTNFAASAALAVENSQLYLESERQRMWLSASAEVTEHLFARDGSSPLDLVLHHAVSGANADSATLALRNPDGSWSVHSAAGQWEAKLVGLALNSSDTFIGRVLEGGKPARTDDYGRDYSEIVAAHGIPPRYGPIMGVPLRTRSGTILGALSVSRGPGSDPFTAADLEHLGRYSAHVGVAMELDRARDAGEARRQVRDHERIAADLHDHVIQELFAASLGLSNVASTMEPAERVRVQVFAEAVDSASTRVRDSIFHLKAPKRTAEGLRRALMLVADEESHALGFTPRVAFAGQLDREVSGQLADDVVAVVRESLSNVARHAQATAASVQVGILGDELVIDVSDDGRGFDNVEQLDSDPASSGLINIRRRAETHAGTMHIRSVLDEGTQLHWTARIVAVT</sequence>
<keyword evidence="2 6" id="KW-0418">Kinase</keyword>
<protein>
    <submittedName>
        <fullName evidence="6">Histidine kinase</fullName>
    </submittedName>
</protein>
<reference evidence="6 7" key="1">
    <citation type="submission" date="2018-03" db="EMBL/GenBank/DDBJ databases">
        <title>Genomic Encyclopedia of Type Strains, Phase III (KMG-III): the genomes of soil and plant-associated and newly described type strains.</title>
        <authorList>
            <person name="Whitman W."/>
        </authorList>
    </citation>
    <scope>NUCLEOTIDE SEQUENCE [LARGE SCALE GENOMIC DNA]</scope>
    <source>
        <strain evidence="6 7">CGMCC 1.12484</strain>
    </source>
</reference>
<dbReference type="Gene3D" id="1.20.5.1930">
    <property type="match status" value="1"/>
</dbReference>
<feature type="region of interest" description="Disordered" evidence="4">
    <location>
        <begin position="1"/>
        <end position="41"/>
    </location>
</feature>
<dbReference type="Pfam" id="PF07730">
    <property type="entry name" value="HisKA_3"/>
    <property type="match status" value="1"/>
</dbReference>
<evidence type="ECO:0000256" key="1">
    <source>
        <dbReference type="ARBA" id="ARBA00022679"/>
    </source>
</evidence>
<dbReference type="Gene3D" id="3.30.565.10">
    <property type="entry name" value="Histidine kinase-like ATPase, C-terminal domain"/>
    <property type="match status" value="1"/>
</dbReference>
<dbReference type="InterPro" id="IPR050482">
    <property type="entry name" value="Sensor_HK_TwoCompSys"/>
</dbReference>
<gene>
    <name evidence="6" type="ORF">B0I08_10870</name>
</gene>
<dbReference type="GO" id="GO:0016020">
    <property type="term" value="C:membrane"/>
    <property type="evidence" value="ECO:0007669"/>
    <property type="project" value="InterPro"/>
</dbReference>
<dbReference type="SMART" id="SM00065">
    <property type="entry name" value="GAF"/>
    <property type="match status" value="2"/>
</dbReference>
<evidence type="ECO:0000313" key="6">
    <source>
        <dbReference type="EMBL" id="PRY66986.1"/>
    </source>
</evidence>
<keyword evidence="1" id="KW-0808">Transferase</keyword>
<feature type="domain" description="GAF" evidence="5">
    <location>
        <begin position="246"/>
        <end position="394"/>
    </location>
</feature>
<dbReference type="Pfam" id="PF02518">
    <property type="entry name" value="HATPase_c"/>
    <property type="match status" value="1"/>
</dbReference>
<evidence type="ECO:0000313" key="7">
    <source>
        <dbReference type="Proteomes" id="UP000237983"/>
    </source>
</evidence>